<accession>T1JWC8</accession>
<name>T1JWC8_TETUR</name>
<reference evidence="1" key="2">
    <citation type="submission" date="2015-06" db="UniProtKB">
        <authorList>
            <consortium name="EnsemblMetazoa"/>
        </authorList>
    </citation>
    <scope>IDENTIFICATION</scope>
</reference>
<dbReference type="HOGENOM" id="CLU_2402505_0_0_1"/>
<dbReference type="EnsemblMetazoa" id="tetur02g07800.1">
    <property type="protein sequence ID" value="tetur02g07800.1"/>
    <property type="gene ID" value="tetur02g07800"/>
</dbReference>
<proteinExistence type="predicted"/>
<dbReference type="EMBL" id="CAEY01000808">
    <property type="status" value="NOT_ANNOTATED_CDS"/>
    <property type="molecule type" value="Genomic_DNA"/>
</dbReference>
<evidence type="ECO:0000313" key="1">
    <source>
        <dbReference type="EnsemblMetazoa" id="tetur02g07800.1"/>
    </source>
</evidence>
<organism evidence="1 2">
    <name type="scientific">Tetranychus urticae</name>
    <name type="common">Two-spotted spider mite</name>
    <dbReference type="NCBI Taxonomy" id="32264"/>
    <lineage>
        <taxon>Eukaryota</taxon>
        <taxon>Metazoa</taxon>
        <taxon>Ecdysozoa</taxon>
        <taxon>Arthropoda</taxon>
        <taxon>Chelicerata</taxon>
        <taxon>Arachnida</taxon>
        <taxon>Acari</taxon>
        <taxon>Acariformes</taxon>
        <taxon>Trombidiformes</taxon>
        <taxon>Prostigmata</taxon>
        <taxon>Eleutherengona</taxon>
        <taxon>Raphignathae</taxon>
        <taxon>Tetranychoidea</taxon>
        <taxon>Tetranychidae</taxon>
        <taxon>Tetranychus</taxon>
    </lineage>
</organism>
<dbReference type="Proteomes" id="UP000015104">
    <property type="component" value="Unassembled WGS sequence"/>
</dbReference>
<evidence type="ECO:0000313" key="2">
    <source>
        <dbReference type="Proteomes" id="UP000015104"/>
    </source>
</evidence>
<sequence>MAGPVFNMGRKVAANHLPKIRHKSLKKITNVCKCKRHPYAKALSRIAAIVSRHSDPDFYRQHRIKFNKYLDKIYYRYGLPKCSKDCYYLYFDT</sequence>
<reference evidence="2" key="1">
    <citation type="submission" date="2011-08" db="EMBL/GenBank/DDBJ databases">
        <authorList>
            <person name="Rombauts S."/>
        </authorList>
    </citation>
    <scope>NUCLEOTIDE SEQUENCE</scope>
    <source>
        <strain evidence="2">London</strain>
    </source>
</reference>
<protein>
    <submittedName>
        <fullName evidence="1">Uncharacterized protein</fullName>
    </submittedName>
</protein>
<keyword evidence="2" id="KW-1185">Reference proteome</keyword>
<dbReference type="AlphaFoldDB" id="T1JWC8"/>